<dbReference type="OrthoDB" id="6759120at2"/>
<dbReference type="PANTHER" id="PTHR34596">
    <property type="entry name" value="CHITOPORIN"/>
    <property type="match status" value="1"/>
</dbReference>
<accession>A0A4Q9RF02</accession>
<evidence type="ECO:0000256" key="2">
    <source>
        <dbReference type="ARBA" id="ARBA00022448"/>
    </source>
</evidence>
<comment type="similarity">
    <text evidence="1">Belongs to the outer membrane porin (Opr) (TC 1.B.25) family.</text>
</comment>
<keyword evidence="3 4" id="KW-0732">Signal</keyword>
<protein>
    <submittedName>
        <fullName evidence="5">Outer membrane porin, OprD family</fullName>
    </submittedName>
</protein>
<feature type="signal peptide" evidence="4">
    <location>
        <begin position="1"/>
        <end position="23"/>
    </location>
</feature>
<dbReference type="InterPro" id="IPR005318">
    <property type="entry name" value="OM_porin_bac"/>
</dbReference>
<dbReference type="Proteomes" id="UP000292639">
    <property type="component" value="Unassembled WGS sequence"/>
</dbReference>
<keyword evidence="6" id="KW-1185">Reference proteome</keyword>
<reference evidence="5 6" key="1">
    <citation type="submission" date="2018-06" db="EMBL/GenBank/DDBJ databases">
        <title>Three novel Pseudomonas species isolated from symptomatic oak.</title>
        <authorList>
            <person name="Bueno-Gonzalez V."/>
            <person name="Brady C."/>
        </authorList>
    </citation>
    <scope>NUCLEOTIDE SEQUENCE [LARGE SCALE GENOMIC DNA]</scope>
    <source>
        <strain evidence="5 6">P17C</strain>
    </source>
</reference>
<feature type="chain" id="PRO_5020486083" evidence="4">
    <location>
        <begin position="24"/>
        <end position="426"/>
    </location>
</feature>
<dbReference type="Gene3D" id="2.40.160.10">
    <property type="entry name" value="Porin"/>
    <property type="match status" value="1"/>
</dbReference>
<dbReference type="GO" id="GO:0015288">
    <property type="term" value="F:porin activity"/>
    <property type="evidence" value="ECO:0007669"/>
    <property type="project" value="TreeGrafter"/>
</dbReference>
<dbReference type="InterPro" id="IPR023614">
    <property type="entry name" value="Porin_dom_sf"/>
</dbReference>
<dbReference type="EMBL" id="QJUP01000002">
    <property type="protein sequence ID" value="TBU99230.1"/>
    <property type="molecule type" value="Genomic_DNA"/>
</dbReference>
<evidence type="ECO:0000313" key="6">
    <source>
        <dbReference type="Proteomes" id="UP000292639"/>
    </source>
</evidence>
<gene>
    <name evidence="5" type="ORF">DNJ96_02680</name>
</gene>
<evidence type="ECO:0000313" key="5">
    <source>
        <dbReference type="EMBL" id="TBU99230.1"/>
    </source>
</evidence>
<sequence>MSRKHANTLFLLSALALPTLAAAQGFIEDSSLNLLSRNVYWDHDGHKGAADKREWGQGFQLAYSSGYTRGTVGFGLEAHAYAAFKLDSQRDRADTGLLVPDSDGSSRGEASTAGAALKLRVSGTELKYGELRPYNPVLALADARLIPATATGFLLSSQDIPGIDLEAGHFTAARDFNRTHHDGGFRAAYAGVEGGDVDFIGASHSLRPNLGVTLYASRYEDLWRQYYLNGNYDIELDGGRGLNLDFNLYRSLDQGRALAGDIQVTAWSLAAAYRFGAHKLTLAHQRIHGDQPFDYLGLGGGGFHDSIYLANSSQYADFNGPNERSWRIRYDLDLSTLGVPGLSFMARYIRGSDIDGGTLRAGTPYAYYGDDEKHWERDIEARYVVQAGKAKDLTFHLRQATHRISGQSDVDVDQLRLIVSWPLRIL</sequence>
<evidence type="ECO:0000256" key="1">
    <source>
        <dbReference type="ARBA" id="ARBA00009075"/>
    </source>
</evidence>
<proteinExistence type="inferred from homology"/>
<comment type="caution">
    <text evidence="5">The sequence shown here is derived from an EMBL/GenBank/DDBJ whole genome shotgun (WGS) entry which is preliminary data.</text>
</comment>
<evidence type="ECO:0000256" key="3">
    <source>
        <dbReference type="ARBA" id="ARBA00022729"/>
    </source>
</evidence>
<dbReference type="GO" id="GO:0016020">
    <property type="term" value="C:membrane"/>
    <property type="evidence" value="ECO:0007669"/>
    <property type="project" value="InterPro"/>
</dbReference>
<dbReference type="AlphaFoldDB" id="A0A4Q9RF02"/>
<evidence type="ECO:0000256" key="4">
    <source>
        <dbReference type="SAM" id="SignalP"/>
    </source>
</evidence>
<dbReference type="Pfam" id="PF03573">
    <property type="entry name" value="OprD"/>
    <property type="match status" value="1"/>
</dbReference>
<dbReference type="RefSeq" id="WP_131182890.1">
    <property type="nucleotide sequence ID" value="NZ_QJUO01000001.1"/>
</dbReference>
<keyword evidence="2" id="KW-0813">Transport</keyword>
<name>A0A4Q9RF02_9GAMM</name>
<organism evidence="5 6">
    <name type="scientific">Stutzerimonas kirkiae</name>
    <dbReference type="NCBI Taxonomy" id="2211392"/>
    <lineage>
        <taxon>Bacteria</taxon>
        <taxon>Pseudomonadati</taxon>
        <taxon>Pseudomonadota</taxon>
        <taxon>Gammaproteobacteria</taxon>
        <taxon>Pseudomonadales</taxon>
        <taxon>Pseudomonadaceae</taxon>
        <taxon>Stutzerimonas</taxon>
    </lineage>
</organism>
<dbReference type="PANTHER" id="PTHR34596:SF2">
    <property type="entry name" value="CHITOPORIN"/>
    <property type="match status" value="1"/>
</dbReference>